<accession>A0AAD5IPN1</accession>
<dbReference type="Proteomes" id="UP001064489">
    <property type="component" value="Chromosome 8"/>
</dbReference>
<evidence type="ECO:0000256" key="3">
    <source>
        <dbReference type="ARBA" id="ARBA00022786"/>
    </source>
</evidence>
<feature type="compositionally biased region" description="Basic and acidic residues" evidence="4">
    <location>
        <begin position="1664"/>
        <end position="1676"/>
    </location>
</feature>
<feature type="compositionally biased region" description="Basic and acidic residues" evidence="4">
    <location>
        <begin position="1292"/>
        <end position="1303"/>
    </location>
</feature>
<feature type="domain" description="At3g05675-like ankyrin-like" evidence="5">
    <location>
        <begin position="430"/>
        <end position="655"/>
    </location>
</feature>
<organism evidence="6 7">
    <name type="scientific">Acer negundo</name>
    <name type="common">Box elder</name>
    <dbReference type="NCBI Taxonomy" id="4023"/>
    <lineage>
        <taxon>Eukaryota</taxon>
        <taxon>Viridiplantae</taxon>
        <taxon>Streptophyta</taxon>
        <taxon>Embryophyta</taxon>
        <taxon>Tracheophyta</taxon>
        <taxon>Spermatophyta</taxon>
        <taxon>Magnoliopsida</taxon>
        <taxon>eudicotyledons</taxon>
        <taxon>Gunneridae</taxon>
        <taxon>Pentapetalae</taxon>
        <taxon>rosids</taxon>
        <taxon>malvids</taxon>
        <taxon>Sapindales</taxon>
        <taxon>Sapindaceae</taxon>
        <taxon>Hippocastanoideae</taxon>
        <taxon>Acereae</taxon>
        <taxon>Acer</taxon>
    </lineage>
</organism>
<feature type="region of interest" description="Disordered" evidence="4">
    <location>
        <begin position="1210"/>
        <end position="1234"/>
    </location>
</feature>
<comment type="caution">
    <text evidence="6">The sequence shown here is derived from an EMBL/GenBank/DDBJ whole genome shotgun (WGS) entry which is preliminary data.</text>
</comment>
<keyword evidence="3" id="KW-0833">Ubl conjugation pathway</keyword>
<feature type="compositionally biased region" description="Basic and acidic residues" evidence="4">
    <location>
        <begin position="1718"/>
        <end position="1741"/>
    </location>
</feature>
<feature type="region of interest" description="Disordered" evidence="4">
    <location>
        <begin position="1580"/>
        <end position="1748"/>
    </location>
</feature>
<name>A0AAD5IPN1_ACENE</name>
<keyword evidence="7" id="KW-1185">Reference proteome</keyword>
<protein>
    <recommendedName>
        <fullName evidence="5">At3g05675-like ankyrin-like domain-containing protein</fullName>
    </recommendedName>
</protein>
<feature type="compositionally biased region" description="Basic and acidic residues" evidence="4">
    <location>
        <begin position="1210"/>
        <end position="1225"/>
    </location>
</feature>
<evidence type="ECO:0000256" key="4">
    <source>
        <dbReference type="SAM" id="MobiDB-lite"/>
    </source>
</evidence>
<feature type="compositionally biased region" description="Basic and acidic residues" evidence="4">
    <location>
        <begin position="1087"/>
        <end position="1097"/>
    </location>
</feature>
<feature type="compositionally biased region" description="Basic residues" evidence="4">
    <location>
        <begin position="717"/>
        <end position="729"/>
    </location>
</feature>
<comment type="function">
    <text evidence="1">May act as a substrate-specific adapter of an E3 ubiquitin-protein ligase complex (CUL3-RBX1-BTB) which mediates the ubiquitination and subsequent proteasomal degradation of target proteins.</text>
</comment>
<evidence type="ECO:0000313" key="6">
    <source>
        <dbReference type="EMBL" id="KAI9173427.1"/>
    </source>
</evidence>
<feature type="region of interest" description="Disordered" evidence="4">
    <location>
        <begin position="1087"/>
        <end position="1113"/>
    </location>
</feature>
<evidence type="ECO:0000313" key="7">
    <source>
        <dbReference type="Proteomes" id="UP001064489"/>
    </source>
</evidence>
<feature type="region of interest" description="Disordered" evidence="4">
    <location>
        <begin position="775"/>
        <end position="827"/>
    </location>
</feature>
<feature type="region of interest" description="Disordered" evidence="4">
    <location>
        <begin position="1"/>
        <end position="45"/>
    </location>
</feature>
<dbReference type="InterPro" id="IPR038920">
    <property type="entry name" value="At3g05675-like"/>
</dbReference>
<dbReference type="PANTHER" id="PTHR31060">
    <property type="entry name" value="OSJNBA0011J08.25 PROTEIN-RELATED"/>
    <property type="match status" value="1"/>
</dbReference>
<evidence type="ECO:0000256" key="2">
    <source>
        <dbReference type="ARBA" id="ARBA00004906"/>
    </source>
</evidence>
<dbReference type="PANTHER" id="PTHR31060:SF3">
    <property type="entry name" value="OS04G0579700 PROTEIN"/>
    <property type="match status" value="1"/>
</dbReference>
<reference evidence="6" key="1">
    <citation type="journal article" date="2022" name="Plant J.">
        <title>Strategies of tolerance reflected in two North American maple genomes.</title>
        <authorList>
            <person name="McEvoy S.L."/>
            <person name="Sezen U.U."/>
            <person name="Trouern-Trend A."/>
            <person name="McMahon S.M."/>
            <person name="Schaberg P.G."/>
            <person name="Yang J."/>
            <person name="Wegrzyn J.L."/>
            <person name="Swenson N.G."/>
        </authorList>
    </citation>
    <scope>NUCLEOTIDE SEQUENCE</scope>
    <source>
        <strain evidence="6">91603</strain>
    </source>
</reference>
<feature type="region of interest" description="Disordered" evidence="4">
    <location>
        <begin position="1461"/>
        <end position="1484"/>
    </location>
</feature>
<dbReference type="Pfam" id="PF25553">
    <property type="entry name" value="BTB-POZ_ANK-like"/>
    <property type="match status" value="1"/>
</dbReference>
<comment type="pathway">
    <text evidence="2">Protein modification; protein ubiquitination.</text>
</comment>
<feature type="compositionally biased region" description="Low complexity" evidence="4">
    <location>
        <begin position="1532"/>
        <end position="1541"/>
    </location>
</feature>
<feature type="compositionally biased region" description="Low complexity" evidence="4">
    <location>
        <begin position="1098"/>
        <end position="1107"/>
    </location>
</feature>
<dbReference type="InterPro" id="IPR011333">
    <property type="entry name" value="SKP1/BTB/POZ_sf"/>
</dbReference>
<feature type="region of interest" description="Disordered" evidence="4">
    <location>
        <begin position="1527"/>
        <end position="1567"/>
    </location>
</feature>
<feature type="region of interest" description="Disordered" evidence="4">
    <location>
        <begin position="1279"/>
        <end position="1308"/>
    </location>
</feature>
<dbReference type="EMBL" id="JAJSOW010000103">
    <property type="protein sequence ID" value="KAI9173427.1"/>
    <property type="molecule type" value="Genomic_DNA"/>
</dbReference>
<gene>
    <name evidence="6" type="ORF">LWI28_001244</name>
</gene>
<feature type="compositionally biased region" description="Basic residues" evidence="4">
    <location>
        <begin position="1590"/>
        <end position="1602"/>
    </location>
</feature>
<feature type="region of interest" description="Disordered" evidence="4">
    <location>
        <begin position="710"/>
        <end position="729"/>
    </location>
</feature>
<feature type="compositionally biased region" description="Polar residues" evidence="4">
    <location>
        <begin position="1279"/>
        <end position="1291"/>
    </location>
</feature>
<feature type="compositionally biased region" description="Basic and acidic residues" evidence="4">
    <location>
        <begin position="1685"/>
        <end position="1707"/>
    </location>
</feature>
<proteinExistence type="predicted"/>
<dbReference type="Gene3D" id="3.30.710.10">
    <property type="entry name" value="Potassium Channel Kv1.1, Chain A"/>
    <property type="match status" value="1"/>
</dbReference>
<evidence type="ECO:0000256" key="1">
    <source>
        <dbReference type="ARBA" id="ARBA00002668"/>
    </source>
</evidence>
<evidence type="ECO:0000259" key="5">
    <source>
        <dbReference type="Pfam" id="PF25553"/>
    </source>
</evidence>
<feature type="compositionally biased region" description="Low complexity" evidence="4">
    <location>
        <begin position="1"/>
        <end position="22"/>
    </location>
</feature>
<sequence length="1827" mass="204545">MATTTTTTTTTSTTTAAATTTTHLKVQNQPVKPRRRKYRETTISSSATANTTVATAAAVVVTNADSLNHNPARKLDPPTVVSPENSWCCSASKPIRTPIPPPPPIPRESRAAVREPDPTIILDSPSRFRIRFSPGSLSPVMDFTHSPAPPSPTATATLNNNYNHSSKSAYPSSFSKFNSALTAGLLNPMSPPPDKTRSSPTLFEMMASEPDVHSKTQIPTTHNSIPVLSQSQRAAHQHQQQMFDTHQLKMQRISDLLLTRSPGNQFNESASSDIKLTLSSKDGISISLHVHRQILVAHSRFFAVKLSDRWTKQQQKTSLPYIVEIADCDDVEVYIETLRLMYCKDLKKRLMKDDVSKVLGILKVSAAIGFDAGVLSCLEYLEAAPWAEDEEEKVASLLSELRLEGVGAGEVLKRVSVEATNGTEEGSDNDEVLLKLLHVVLEGKDEKARREMKGLVSKMLHENSSQNDLRKESLYSACDGCLQLLRQHFLQAAAGELQDVGQIARQADNLHWILDILIDRQIAEDFLKTWASQSEISEAHSKVPAVHRYEVSRVTARLFVGIGKGQLLASKDTRCLLLRTWLVPFYDDFGWMRRASKGLDRHVIEDGLSNTILTLPLAWQQEILLAWFDRFLNSGEDCPNIQRGFEVWWRRSFWRRNETSVVGKCASLFDLCLYQKQATTASCKTSGGKKLGDGRGEPPSSMLGTIIGSDLTWNGSKGRRSKSRRAKKSVLKGCGKLVNKKPETLDMPVSESEKLGVSVLGCHFSEREEHVPIKKRRFMYRSPSPPPRSPSPHSGENETERPLKIKPGVSDYTASVNDSGQIVDKDCDGDETNLVRVNRQVVENEDFSGISILAAAACSKGLGGEGGHTEESSGVEESYLREGPFEVSINNESLSVSKGVSKDDISSTEMSTEGTSCISAVPQEEITACLRIGDFSAINLSHRNNVEDKFVQDHPVAVSKDLLTNREEERKQEFSSQELRLHWDLNTDMDSWKYPFDYEFADSKTNARNDIVEDGGHVNKMRNLEGYELQSCLDDKKTIADKELPHSDSREMAREMKQSTIEEHKSELENLHSSELGCAVRMDQFKGKEPLDSKERISIGGSSPSGSQVEKQEQEVASEVALSSNSIGEMSGVLNKNVDEAKDISCSSANIRKDMNALETRPPLNMGPLDSVTDNSVCSFSGVEMPTSGASIEAQPASAVDLKVQHNKVYAHDSSETDAKLREPEVDYDSQYEDGEVRESIFQAWEEYDGEDMDVDYGSDNASNMGYEAQNIMKNTQESNFQPSLSGSSGSVKERPLKGKDGWNEVASGDETGPYKVIRDVCVVPREDDVKKPSVSVDSNLKISGWSRRNFSDTLTGVKEDSYRKNLSVDDTKVRMVRSRECRRELQSCIKGRPVHDAYSKVKTCMQGSSEADNTTSRAEREPEYVESFGRGRYNYHAHARYQGDDHWVSSADGHRGIRRYRSPNYHGQAPFRRSGPEDGSIGRQRMDASSFGDHRQLARSGSPVDGEEAFRFRSGFRLSRELSPGRRVSFGRGRSPRYGPRMGGRGPRGRYHRPMPDDCSEPFLNHSHFSSRRERCFSPIDRRGEGHAHRSHSKSRSRSRTRSPNSSNPSLRHRSKSPNFKSDTRMQRMRSPHQRPGLSPDRMLGYRTMRRSHGSPPHNSRWIGDRRNGVVHFRDQGFNQRSSVLDRRSPGRFGPQDDRFDLDSPRNYRSMHPGRYSKIDRVGRGGRLRRDGSEDNRGENSYRFGQVPPAKRYDIDGDVKRFRNNVDDGFVKAHNSHFDDASAFNDRQDIRNLAGEVQVTSQEDLEKRDVHSYIKESENMLVQNHM</sequence>
<feature type="compositionally biased region" description="Basic and acidic residues" evidence="4">
    <location>
        <begin position="1580"/>
        <end position="1589"/>
    </location>
</feature>
<dbReference type="SUPFAM" id="SSF54695">
    <property type="entry name" value="POZ domain"/>
    <property type="match status" value="1"/>
</dbReference>
<reference evidence="6" key="2">
    <citation type="submission" date="2023-02" db="EMBL/GenBank/DDBJ databases">
        <authorList>
            <person name="Swenson N.G."/>
            <person name="Wegrzyn J.L."/>
            <person name="Mcevoy S.L."/>
        </authorList>
    </citation>
    <scope>NUCLEOTIDE SEQUENCE</scope>
    <source>
        <strain evidence="6">91603</strain>
        <tissue evidence="6">Leaf</tissue>
    </source>
</reference>
<dbReference type="InterPro" id="IPR058039">
    <property type="entry name" value="At3g05675-like_ankyrin"/>
</dbReference>